<keyword evidence="1" id="KW-0597">Phosphoprotein</keyword>
<dbReference type="InterPro" id="IPR011006">
    <property type="entry name" value="CheY-like_superfamily"/>
</dbReference>
<gene>
    <name evidence="4" type="ORF">ABID43_004819</name>
</gene>
<dbReference type="InterPro" id="IPR033469">
    <property type="entry name" value="CYTH-like_dom_sf"/>
</dbReference>
<dbReference type="InterPro" id="IPR001789">
    <property type="entry name" value="Sig_transdc_resp-reg_receiver"/>
</dbReference>
<evidence type="ECO:0000259" key="3">
    <source>
        <dbReference type="PROSITE" id="PS51707"/>
    </source>
</evidence>
<dbReference type="InterPro" id="IPR023577">
    <property type="entry name" value="CYTH_domain"/>
</dbReference>
<dbReference type="Pfam" id="PF01928">
    <property type="entry name" value="CYTH"/>
    <property type="match status" value="1"/>
</dbReference>
<dbReference type="PROSITE" id="PS51707">
    <property type="entry name" value="CYTH"/>
    <property type="match status" value="1"/>
</dbReference>
<protein>
    <submittedName>
        <fullName evidence="4">CYTH domain-containing protein/CheY-like chemotaxis protein</fullName>
    </submittedName>
</protein>
<dbReference type="Gene3D" id="2.40.320.10">
    <property type="entry name" value="Hypothetical Protein Pfu-838710-001"/>
    <property type="match status" value="1"/>
</dbReference>
<dbReference type="Gene3D" id="3.40.50.2300">
    <property type="match status" value="1"/>
</dbReference>
<evidence type="ECO:0000256" key="1">
    <source>
        <dbReference type="PROSITE-ProRule" id="PRU00169"/>
    </source>
</evidence>
<dbReference type="SMART" id="SM01118">
    <property type="entry name" value="CYTH"/>
    <property type="match status" value="1"/>
</dbReference>
<dbReference type="PROSITE" id="PS50110">
    <property type="entry name" value="RESPONSE_REGULATORY"/>
    <property type="match status" value="1"/>
</dbReference>
<dbReference type="InterPro" id="IPR012042">
    <property type="entry name" value="NeuTTM/CthTTM-like"/>
</dbReference>
<dbReference type="EMBL" id="JBEPMM010000025">
    <property type="protein sequence ID" value="MET3695251.1"/>
    <property type="molecule type" value="Genomic_DNA"/>
</dbReference>
<proteinExistence type="predicted"/>
<dbReference type="SMART" id="SM00448">
    <property type="entry name" value="REC"/>
    <property type="match status" value="1"/>
</dbReference>
<feature type="domain" description="Response regulatory" evidence="2">
    <location>
        <begin position="9"/>
        <end position="121"/>
    </location>
</feature>
<comment type="caution">
    <text evidence="4">The sequence shown here is derived from an EMBL/GenBank/DDBJ whole genome shotgun (WGS) entry which is preliminary data.</text>
</comment>
<dbReference type="PANTHER" id="PTHR40114">
    <property type="entry name" value="SLR0698 PROTEIN"/>
    <property type="match status" value="1"/>
</dbReference>
<dbReference type="PANTHER" id="PTHR40114:SF1">
    <property type="entry name" value="SLR0698 PROTEIN"/>
    <property type="match status" value="1"/>
</dbReference>
<keyword evidence="5" id="KW-1185">Reference proteome</keyword>
<reference evidence="4 5" key="1">
    <citation type="submission" date="2024-06" db="EMBL/GenBank/DDBJ databases">
        <title>Genomic Encyclopedia of Type Strains, Phase IV (KMG-IV): sequencing the most valuable type-strain genomes for metagenomic binning, comparative biology and taxonomic classification.</title>
        <authorList>
            <person name="Goeker M."/>
        </authorList>
    </citation>
    <scope>NUCLEOTIDE SEQUENCE [LARGE SCALE GENOMIC DNA]</scope>
    <source>
        <strain evidence="4 5">DSM 21331</strain>
    </source>
</reference>
<dbReference type="RefSeq" id="WP_238280947.1">
    <property type="nucleotide sequence ID" value="NZ_BPQL01000107.1"/>
</dbReference>
<evidence type="ECO:0000313" key="4">
    <source>
        <dbReference type="EMBL" id="MET3695251.1"/>
    </source>
</evidence>
<feature type="modified residue" description="4-aspartylphosphate" evidence="1">
    <location>
        <position position="59"/>
    </location>
</feature>
<dbReference type="CDD" id="cd07891">
    <property type="entry name" value="CYTH-like_CthTTM-like_1"/>
    <property type="match status" value="1"/>
</dbReference>
<dbReference type="SUPFAM" id="SSF52172">
    <property type="entry name" value="CheY-like"/>
    <property type="match status" value="1"/>
</dbReference>
<sequence length="289" mass="31966">MTMSSRKPVVVVAEDDPVARGLIVAEISKAGFFAMAHGDGLSALEYFAMGERADALVTDVHMPGSVDGLFLAVEARAQRPYLPVVYTSAKSIRAQSMVPGARFVSKPYPMGQVVGTLRTAMNASASRMMAETWSLHAEIERRFLVTDDGWMGSVTGWRRLTDGVLGELRGVKIRVREDEGRAWLTVKGPREGLTRTEFEYEIPLCQARVMLDSDVIDEPVVKVRHLVPYAGVTWEVDVYQGRLAGIVIAEVEMRHETQVFDLPPWIGREVTGDARFGRKGLQALSWQSA</sequence>
<dbReference type="Proteomes" id="UP001549145">
    <property type="component" value="Unassembled WGS sequence"/>
</dbReference>
<accession>A0ABV2LEU0</accession>
<dbReference type="Pfam" id="PF00072">
    <property type="entry name" value="Response_reg"/>
    <property type="match status" value="1"/>
</dbReference>
<feature type="domain" description="CYTH" evidence="3">
    <location>
        <begin position="136"/>
        <end position="283"/>
    </location>
</feature>
<organism evidence="4 5">
    <name type="scientific">Methylobacterium goesingense</name>
    <dbReference type="NCBI Taxonomy" id="243690"/>
    <lineage>
        <taxon>Bacteria</taxon>
        <taxon>Pseudomonadati</taxon>
        <taxon>Pseudomonadota</taxon>
        <taxon>Alphaproteobacteria</taxon>
        <taxon>Hyphomicrobiales</taxon>
        <taxon>Methylobacteriaceae</taxon>
        <taxon>Methylobacterium</taxon>
    </lineage>
</organism>
<evidence type="ECO:0000313" key="5">
    <source>
        <dbReference type="Proteomes" id="UP001549145"/>
    </source>
</evidence>
<dbReference type="SUPFAM" id="SSF55154">
    <property type="entry name" value="CYTH-like phosphatases"/>
    <property type="match status" value="1"/>
</dbReference>
<evidence type="ECO:0000259" key="2">
    <source>
        <dbReference type="PROSITE" id="PS50110"/>
    </source>
</evidence>
<name>A0ABV2LEU0_9HYPH</name>